<dbReference type="Proteomes" id="UP000292235">
    <property type="component" value="Chromosome"/>
</dbReference>
<protein>
    <submittedName>
        <fullName evidence="1">Uncharacterized protein</fullName>
    </submittedName>
</protein>
<dbReference type="KEGG" id="strr:EKD16_20540"/>
<sequence length="153" mass="16670">MSERPRFTAGTRSLTSTLLHPVRTVWQMANARAAQEADLRDLNAGLPLMATAFVKSNRRYRQGAFVFDLDASEPVVWRKWRPFMPYGPPVALRGPFELGGFGPAPAQYQSMLQTTIRDASSVWEVMVTAADTELVAAALAEAGKARAGDESGA</sequence>
<dbReference type="OrthoDB" id="3429666at2"/>
<dbReference type="AlphaFoldDB" id="A0A4P6Q9S3"/>
<organism evidence="1 2">
    <name type="scientific">Streptomonospora litoralis</name>
    <dbReference type="NCBI Taxonomy" id="2498135"/>
    <lineage>
        <taxon>Bacteria</taxon>
        <taxon>Bacillati</taxon>
        <taxon>Actinomycetota</taxon>
        <taxon>Actinomycetes</taxon>
        <taxon>Streptosporangiales</taxon>
        <taxon>Nocardiopsidaceae</taxon>
        <taxon>Streptomonospora</taxon>
    </lineage>
</organism>
<gene>
    <name evidence="1" type="ORF">EKD16_20540</name>
</gene>
<dbReference type="RefSeq" id="WP_131100237.1">
    <property type="nucleotide sequence ID" value="NZ_CP036455.1"/>
</dbReference>
<evidence type="ECO:0000313" key="1">
    <source>
        <dbReference type="EMBL" id="QBI55867.1"/>
    </source>
</evidence>
<evidence type="ECO:0000313" key="2">
    <source>
        <dbReference type="Proteomes" id="UP000292235"/>
    </source>
</evidence>
<proteinExistence type="predicted"/>
<keyword evidence="2" id="KW-1185">Reference proteome</keyword>
<name>A0A4P6Q9S3_9ACTN</name>
<accession>A0A4P6Q9S3</accession>
<reference evidence="1 2" key="1">
    <citation type="submission" date="2019-02" db="EMBL/GenBank/DDBJ databases">
        <authorList>
            <person name="Khodamoradi S."/>
            <person name="Hahnke R.L."/>
            <person name="Kaempfer P."/>
            <person name="Schumann P."/>
            <person name="Rohde M."/>
            <person name="Steinert M."/>
            <person name="Luzhetskyy A."/>
            <person name="Wink J."/>
            <person name="Ruckert C."/>
        </authorList>
    </citation>
    <scope>NUCLEOTIDE SEQUENCE [LARGE SCALE GENOMIC DNA]</scope>
    <source>
        <strain evidence="1 2">M2</strain>
    </source>
</reference>
<dbReference type="EMBL" id="CP036455">
    <property type="protein sequence ID" value="QBI55867.1"/>
    <property type="molecule type" value="Genomic_DNA"/>
</dbReference>